<protein>
    <recommendedName>
        <fullName evidence="2">Secreted protein</fullName>
    </recommendedName>
</protein>
<evidence type="ECO:0008006" key="2">
    <source>
        <dbReference type="Google" id="ProtNLM"/>
    </source>
</evidence>
<reference evidence="1" key="1">
    <citation type="journal article" date="2015" name="Nature">
        <title>Complex archaea that bridge the gap between prokaryotes and eukaryotes.</title>
        <authorList>
            <person name="Spang A."/>
            <person name="Saw J.H."/>
            <person name="Jorgensen S.L."/>
            <person name="Zaremba-Niedzwiedzka K."/>
            <person name="Martijn J."/>
            <person name="Lind A.E."/>
            <person name="van Eijk R."/>
            <person name="Schleper C."/>
            <person name="Guy L."/>
            <person name="Ettema T.J."/>
        </authorList>
    </citation>
    <scope>NUCLEOTIDE SEQUENCE</scope>
</reference>
<proteinExistence type="predicted"/>
<feature type="non-terminal residue" evidence="1">
    <location>
        <position position="55"/>
    </location>
</feature>
<dbReference type="AlphaFoldDB" id="A0A0F9D6D1"/>
<evidence type="ECO:0000313" key="1">
    <source>
        <dbReference type="EMBL" id="KKL57154.1"/>
    </source>
</evidence>
<organism evidence="1">
    <name type="scientific">marine sediment metagenome</name>
    <dbReference type="NCBI Taxonomy" id="412755"/>
    <lineage>
        <taxon>unclassified sequences</taxon>
        <taxon>metagenomes</taxon>
        <taxon>ecological metagenomes</taxon>
    </lineage>
</organism>
<sequence length="55" mass="5710">MGASSVMLFLTMFANGALLTVIVCGDSLRSASEVPTHCLYVTVCSAMSPPESVLT</sequence>
<name>A0A0F9D6D1_9ZZZZ</name>
<comment type="caution">
    <text evidence="1">The sequence shown here is derived from an EMBL/GenBank/DDBJ whole genome shotgun (WGS) entry which is preliminary data.</text>
</comment>
<accession>A0A0F9D6D1</accession>
<gene>
    <name evidence="1" type="ORF">LCGC14_2238220</name>
</gene>
<dbReference type="EMBL" id="LAZR01030261">
    <property type="protein sequence ID" value="KKL57154.1"/>
    <property type="molecule type" value="Genomic_DNA"/>
</dbReference>